<evidence type="ECO:0000313" key="1">
    <source>
        <dbReference type="EMBL" id="SCB28016.1"/>
    </source>
</evidence>
<dbReference type="AlphaFoldDB" id="A0A1C3VJT5"/>
<sequence length="239" mass="27007">MSGLLDEVLAAHGGLDRWKKIEKIEADASIYGAMWIRKGHGDALRGVHITAKPREQWISYSPFKGAGRRSVHTPSRTAIEDSKGEVMQARDNPRAAFDGHTVESKWDDLHLAYFSGYAMWNYLTAPFTFAMPGFQVQEIETWKEGKETWRRLKVCFPEDVATHCPEQVFYINPHGLIARTDYAATVTGGVPTAHYLLDHKNFDGVVLPTRRRALRRNTDGSAVPEPVFVAIDFDDIRFS</sequence>
<organism evidence="1 2">
    <name type="scientific">Bradyrhizobium yuanmingense</name>
    <dbReference type="NCBI Taxonomy" id="108015"/>
    <lineage>
        <taxon>Bacteria</taxon>
        <taxon>Pseudomonadati</taxon>
        <taxon>Pseudomonadota</taxon>
        <taxon>Alphaproteobacteria</taxon>
        <taxon>Hyphomicrobiales</taxon>
        <taxon>Nitrobacteraceae</taxon>
        <taxon>Bradyrhizobium</taxon>
    </lineage>
</organism>
<dbReference type="EMBL" id="FMAE01000004">
    <property type="protein sequence ID" value="SCB28016.1"/>
    <property type="molecule type" value="Genomic_DNA"/>
</dbReference>
<protein>
    <submittedName>
        <fullName evidence="1">Uncharacterized protein</fullName>
    </submittedName>
</protein>
<dbReference type="Proteomes" id="UP000183174">
    <property type="component" value="Unassembled WGS sequence"/>
</dbReference>
<gene>
    <name evidence="1" type="ORF">GA0061099_1004103</name>
</gene>
<accession>A0A1C3VJT5</accession>
<name>A0A1C3VJT5_9BRAD</name>
<evidence type="ECO:0000313" key="2">
    <source>
        <dbReference type="Proteomes" id="UP000183174"/>
    </source>
</evidence>
<dbReference type="RefSeq" id="WP_074447810.1">
    <property type="nucleotide sequence ID" value="NZ_FMAE01000004.1"/>
</dbReference>
<reference evidence="1 2" key="1">
    <citation type="submission" date="2016-08" db="EMBL/GenBank/DDBJ databases">
        <authorList>
            <person name="Seilhamer J.J."/>
        </authorList>
    </citation>
    <scope>NUCLEOTIDE SEQUENCE [LARGE SCALE GENOMIC DNA]</scope>
    <source>
        <strain evidence="1 2">CCBAU 10071</strain>
    </source>
</reference>
<proteinExistence type="predicted"/>